<dbReference type="Proteomes" id="UP000794436">
    <property type="component" value="Unassembled WGS sequence"/>
</dbReference>
<proteinExistence type="predicted"/>
<evidence type="ECO:0000256" key="3">
    <source>
        <dbReference type="ARBA" id="ARBA00023054"/>
    </source>
</evidence>
<evidence type="ECO:0000313" key="10">
    <source>
        <dbReference type="EMBL" id="TMW58347.1"/>
    </source>
</evidence>
<keyword evidence="8" id="KW-0812">Transmembrane</keyword>
<evidence type="ECO:0000313" key="11">
    <source>
        <dbReference type="Proteomes" id="UP000794436"/>
    </source>
</evidence>
<dbReference type="Pfam" id="PF02042">
    <property type="entry name" value="RWP-RK"/>
    <property type="match status" value="1"/>
</dbReference>
<evidence type="ECO:0000256" key="4">
    <source>
        <dbReference type="ARBA" id="ARBA00023125"/>
    </source>
</evidence>
<dbReference type="PANTHER" id="PTHR46373">
    <property type="entry name" value="PROTEIN RKD4"/>
    <property type="match status" value="1"/>
</dbReference>
<feature type="transmembrane region" description="Helical" evidence="8">
    <location>
        <begin position="405"/>
        <end position="425"/>
    </location>
</feature>
<dbReference type="PROSITE" id="PS51519">
    <property type="entry name" value="RWP_RK"/>
    <property type="match status" value="1"/>
</dbReference>
<feature type="region of interest" description="Disordered" evidence="7">
    <location>
        <begin position="72"/>
        <end position="178"/>
    </location>
</feature>
<name>A0A8K1C9C9_PYTOL</name>
<evidence type="ECO:0000256" key="5">
    <source>
        <dbReference type="ARBA" id="ARBA00023163"/>
    </source>
</evidence>
<feature type="transmembrane region" description="Helical" evidence="8">
    <location>
        <begin position="521"/>
        <end position="543"/>
    </location>
</feature>
<dbReference type="GO" id="GO:0003700">
    <property type="term" value="F:DNA-binding transcription factor activity"/>
    <property type="evidence" value="ECO:0007669"/>
    <property type="project" value="InterPro"/>
</dbReference>
<evidence type="ECO:0000256" key="1">
    <source>
        <dbReference type="ARBA" id="ARBA00004049"/>
    </source>
</evidence>
<sequence>MAVVAKELGVCITLMKKICRRNGLVRWPHRRIRSLVNRITSLQVIAANASGAEKKRFASQISALREELSSVIQNPNEKSRKAQADAKARHVPATEVRPGVLVESGSKNSSDDGDQLKEEESSDEEDIGEDADCREEKKKIIQEMNNSEGSLQNTFTIDTKRRLDNEATQSVPESKRKAGFRAVVEPPPPIKIPRLDLNQSIKMEDDEEGSTPPRIQFFITMTRVDVMNAIHNEVSGLRLDIVPATSVLYTFQPVHTLPTADLSITLGAVLLRRSADTALNQRIVSLVQRSTRGLYILMLISCPCAVTALLTRNLTLRILASLVVLLSACPVIIFAFISLSWDIVKLLLRTFEFWFLTSVNLINTLVLGNMLCDSRVLAITAATLFYQLTLFGDANLHTRLLEIRLLVFGAPAMFLIVAGSVFSIIPDLQHTSMRLLRCTIDDMDMLLTGNFILAFFTSLKVHRNRRYLSGKIPLQLVQCQMYFPDCRLERRNTLHLLLHLCAAPILGSCLALFFVDARTWGVALSIVNVITGLPVVIFAYTTLSWDIIKLLTQTFEFWFLMD</sequence>
<feature type="domain" description="RWP-RK" evidence="9">
    <location>
        <begin position="1"/>
        <end position="55"/>
    </location>
</feature>
<dbReference type="InterPro" id="IPR044607">
    <property type="entry name" value="RKD-like"/>
</dbReference>
<dbReference type="OrthoDB" id="6270329at2759"/>
<accession>A0A8K1C9C9</accession>
<keyword evidence="5" id="KW-0804">Transcription</keyword>
<feature type="transmembrane region" description="Helical" evidence="8">
    <location>
        <begin position="318"/>
        <end position="341"/>
    </location>
</feature>
<keyword evidence="3" id="KW-0175">Coiled coil</keyword>
<organism evidence="10 11">
    <name type="scientific">Pythium oligandrum</name>
    <name type="common">Mycoparasitic fungus</name>
    <dbReference type="NCBI Taxonomy" id="41045"/>
    <lineage>
        <taxon>Eukaryota</taxon>
        <taxon>Sar</taxon>
        <taxon>Stramenopiles</taxon>
        <taxon>Oomycota</taxon>
        <taxon>Peronosporomycetes</taxon>
        <taxon>Pythiales</taxon>
        <taxon>Pythiaceae</taxon>
        <taxon>Pythium</taxon>
    </lineage>
</organism>
<keyword evidence="8" id="KW-0472">Membrane</keyword>
<comment type="caution">
    <text evidence="10">The sequence shown here is derived from an EMBL/GenBank/DDBJ whole genome shotgun (WGS) entry which is preliminary data.</text>
</comment>
<evidence type="ECO:0000256" key="7">
    <source>
        <dbReference type="SAM" id="MobiDB-lite"/>
    </source>
</evidence>
<dbReference type="AlphaFoldDB" id="A0A8K1C9C9"/>
<feature type="compositionally biased region" description="Polar residues" evidence="7">
    <location>
        <begin position="143"/>
        <end position="157"/>
    </location>
</feature>
<keyword evidence="11" id="KW-1185">Reference proteome</keyword>
<evidence type="ECO:0000256" key="8">
    <source>
        <dbReference type="SAM" id="Phobius"/>
    </source>
</evidence>
<dbReference type="EMBL" id="SPLM01000111">
    <property type="protein sequence ID" value="TMW58347.1"/>
    <property type="molecule type" value="Genomic_DNA"/>
</dbReference>
<reference evidence="10" key="1">
    <citation type="submission" date="2019-03" db="EMBL/GenBank/DDBJ databases">
        <title>Long read genome sequence of the mycoparasitic Pythium oligandrum ATCC 38472 isolated from sugarbeet rhizosphere.</title>
        <authorList>
            <person name="Gaulin E."/>
        </authorList>
    </citation>
    <scope>NUCLEOTIDE SEQUENCE</scope>
    <source>
        <strain evidence="10">ATCC 38472_TT</strain>
    </source>
</reference>
<dbReference type="PANTHER" id="PTHR46373:SF2">
    <property type="entry name" value="RWP-RK DOMAIN-CONTAINING PROTEIN"/>
    <property type="match status" value="1"/>
</dbReference>
<feature type="transmembrane region" description="Helical" evidence="8">
    <location>
        <begin position="293"/>
        <end position="311"/>
    </location>
</feature>
<dbReference type="GO" id="GO:0003677">
    <property type="term" value="F:DNA binding"/>
    <property type="evidence" value="ECO:0007669"/>
    <property type="project" value="UniProtKB-KW"/>
</dbReference>
<feature type="transmembrane region" description="Helical" evidence="8">
    <location>
        <begin position="353"/>
        <end position="372"/>
    </location>
</feature>
<comment type="function">
    <text evidence="1">Putative transcription factor.</text>
</comment>
<dbReference type="InterPro" id="IPR003035">
    <property type="entry name" value="RWP-RK_dom"/>
</dbReference>
<feature type="compositionally biased region" description="Basic and acidic residues" evidence="7">
    <location>
        <begin position="77"/>
        <end position="88"/>
    </location>
</feature>
<evidence type="ECO:0000259" key="9">
    <source>
        <dbReference type="PROSITE" id="PS51519"/>
    </source>
</evidence>
<protein>
    <recommendedName>
        <fullName evidence="9">RWP-RK domain-containing protein</fullName>
    </recommendedName>
</protein>
<feature type="transmembrane region" description="Helical" evidence="8">
    <location>
        <begin position="445"/>
        <end position="462"/>
    </location>
</feature>
<keyword evidence="2" id="KW-0805">Transcription regulation</keyword>
<evidence type="ECO:0000256" key="6">
    <source>
        <dbReference type="ARBA" id="ARBA00023242"/>
    </source>
</evidence>
<feature type="compositionally biased region" description="Acidic residues" evidence="7">
    <location>
        <begin position="120"/>
        <end position="133"/>
    </location>
</feature>
<feature type="transmembrane region" description="Helical" evidence="8">
    <location>
        <begin position="496"/>
        <end position="515"/>
    </location>
</feature>
<keyword evidence="6" id="KW-0539">Nucleus</keyword>
<gene>
    <name evidence="10" type="ORF">Poli38472_009906</name>
</gene>
<keyword evidence="4" id="KW-0238">DNA-binding</keyword>
<evidence type="ECO:0000256" key="2">
    <source>
        <dbReference type="ARBA" id="ARBA00023015"/>
    </source>
</evidence>
<keyword evidence="8" id="KW-1133">Transmembrane helix</keyword>